<evidence type="ECO:0000313" key="16">
    <source>
        <dbReference type="Proteomes" id="UP001479436"/>
    </source>
</evidence>
<comment type="cofactor">
    <cofactor evidence="1">
        <name>Mg(2+)</name>
        <dbReference type="ChEBI" id="CHEBI:18420"/>
    </cofactor>
</comment>
<keyword evidence="6" id="KW-0808">Transferase</keyword>
<dbReference type="PRINTS" id="PR00476">
    <property type="entry name" value="PHFRCTKINASE"/>
</dbReference>
<reference evidence="15 16" key="1">
    <citation type="submission" date="2023-04" db="EMBL/GenBank/DDBJ databases">
        <title>Genome of Basidiobolus ranarum AG-B5.</title>
        <authorList>
            <person name="Stajich J.E."/>
            <person name="Carter-House D."/>
            <person name="Gryganskyi A."/>
        </authorList>
    </citation>
    <scope>NUCLEOTIDE SEQUENCE [LARGE SCALE GENOMIC DNA]</scope>
    <source>
        <strain evidence="15 16">AG-B5</strain>
    </source>
</reference>
<evidence type="ECO:0000256" key="12">
    <source>
        <dbReference type="ARBA" id="ARBA00023152"/>
    </source>
</evidence>
<dbReference type="EC" id="2.7.1.11" evidence="4"/>
<keyword evidence="8" id="KW-0547">Nucleotide-binding</keyword>
<gene>
    <name evidence="15" type="ORF">K7432_018550</name>
</gene>
<feature type="domain" description="Phosphofructokinase" evidence="14">
    <location>
        <begin position="2"/>
        <end position="157"/>
    </location>
</feature>
<comment type="catalytic activity">
    <reaction evidence="13">
        <text>beta-D-fructose 6-phosphate + ATP = beta-D-fructose 1,6-bisphosphate + ADP + H(+)</text>
        <dbReference type="Rhea" id="RHEA:16109"/>
        <dbReference type="ChEBI" id="CHEBI:15378"/>
        <dbReference type="ChEBI" id="CHEBI:30616"/>
        <dbReference type="ChEBI" id="CHEBI:32966"/>
        <dbReference type="ChEBI" id="CHEBI:57634"/>
        <dbReference type="ChEBI" id="CHEBI:456216"/>
        <dbReference type="EC" id="2.7.1.11"/>
    </reaction>
</comment>
<name>A0ABR2WC21_9FUNG</name>
<organism evidence="15 16">
    <name type="scientific">Basidiobolus ranarum</name>
    <dbReference type="NCBI Taxonomy" id="34480"/>
    <lineage>
        <taxon>Eukaryota</taxon>
        <taxon>Fungi</taxon>
        <taxon>Fungi incertae sedis</taxon>
        <taxon>Zoopagomycota</taxon>
        <taxon>Entomophthoromycotina</taxon>
        <taxon>Basidiobolomycetes</taxon>
        <taxon>Basidiobolales</taxon>
        <taxon>Basidiobolaceae</taxon>
        <taxon>Basidiobolus</taxon>
    </lineage>
</organism>
<keyword evidence="11" id="KW-0460">Magnesium</keyword>
<accession>A0ABR2WC21</accession>
<dbReference type="InterPro" id="IPR000023">
    <property type="entry name" value="Phosphofructokinase_dom"/>
</dbReference>
<dbReference type="PANTHER" id="PTHR13697">
    <property type="entry name" value="PHOSPHOFRUCTOKINASE"/>
    <property type="match status" value="1"/>
</dbReference>
<evidence type="ECO:0000256" key="9">
    <source>
        <dbReference type="ARBA" id="ARBA00022777"/>
    </source>
</evidence>
<feature type="non-terminal residue" evidence="15">
    <location>
        <position position="1"/>
    </location>
</feature>
<dbReference type="InterPro" id="IPR035966">
    <property type="entry name" value="PKF_sf"/>
</dbReference>
<dbReference type="SUPFAM" id="SSF53784">
    <property type="entry name" value="Phosphofructokinase"/>
    <property type="match status" value="1"/>
</dbReference>
<dbReference type="Pfam" id="PF00365">
    <property type="entry name" value="PFK"/>
    <property type="match status" value="1"/>
</dbReference>
<evidence type="ECO:0000256" key="3">
    <source>
        <dbReference type="ARBA" id="ARBA00004679"/>
    </source>
</evidence>
<evidence type="ECO:0000313" key="15">
    <source>
        <dbReference type="EMBL" id="KAK9731961.1"/>
    </source>
</evidence>
<keyword evidence="12" id="KW-0324">Glycolysis</keyword>
<evidence type="ECO:0000256" key="7">
    <source>
        <dbReference type="ARBA" id="ARBA00022723"/>
    </source>
</evidence>
<comment type="caution">
    <text evidence="15">The sequence shown here is derived from an EMBL/GenBank/DDBJ whole genome shotgun (WGS) entry which is preliminary data.</text>
</comment>
<dbReference type="InterPro" id="IPR022953">
    <property type="entry name" value="ATP_PFK"/>
</dbReference>
<evidence type="ECO:0000256" key="10">
    <source>
        <dbReference type="ARBA" id="ARBA00022840"/>
    </source>
</evidence>
<keyword evidence="7" id="KW-0479">Metal-binding</keyword>
<evidence type="ECO:0000256" key="1">
    <source>
        <dbReference type="ARBA" id="ARBA00001946"/>
    </source>
</evidence>
<dbReference type="PANTHER" id="PTHR13697:SF4">
    <property type="entry name" value="ATP-DEPENDENT 6-PHOSPHOFRUCTOKINASE"/>
    <property type="match status" value="1"/>
</dbReference>
<dbReference type="Gene3D" id="3.40.50.460">
    <property type="entry name" value="Phosphofructokinase domain"/>
    <property type="match status" value="1"/>
</dbReference>
<keyword evidence="9" id="KW-0418">Kinase</keyword>
<proteinExistence type="predicted"/>
<protein>
    <recommendedName>
        <fullName evidence="4">6-phosphofructokinase</fullName>
        <ecNumber evidence="4">2.7.1.11</ecNumber>
    </recommendedName>
</protein>
<evidence type="ECO:0000256" key="2">
    <source>
        <dbReference type="ARBA" id="ARBA00004496"/>
    </source>
</evidence>
<evidence type="ECO:0000256" key="5">
    <source>
        <dbReference type="ARBA" id="ARBA00022490"/>
    </source>
</evidence>
<evidence type="ECO:0000256" key="8">
    <source>
        <dbReference type="ARBA" id="ARBA00022741"/>
    </source>
</evidence>
<keyword evidence="10" id="KW-0067">ATP-binding</keyword>
<comment type="subcellular location">
    <subcellularLocation>
        <location evidence="2">Cytoplasm</location>
    </subcellularLocation>
</comment>
<evidence type="ECO:0000256" key="6">
    <source>
        <dbReference type="ARBA" id="ARBA00022679"/>
    </source>
</evidence>
<sequence length="157" mass="16652">KQNTNTIIVIGTDGSCNSAHKLSQLSIQTIGVPGTIDNNITFTDVTIGFDTAVSIVLDVINKLQDTMCSHKCSSVVEVMGRHCGDIALYAGLASGVEAILVPKVPYGLYAICKCMEHNIAIGKLHSILVVAEGVGNSHDIAKEIAVHYNIDPHVTIL</sequence>
<comment type="pathway">
    <text evidence="3">Carbohydrate degradation; glycolysis; D-glyceraldehyde 3-phosphate and glycerone phosphate from D-glucose: step 3/4.</text>
</comment>
<evidence type="ECO:0000259" key="14">
    <source>
        <dbReference type="Pfam" id="PF00365"/>
    </source>
</evidence>
<dbReference type="Proteomes" id="UP001479436">
    <property type="component" value="Unassembled WGS sequence"/>
</dbReference>
<evidence type="ECO:0000256" key="4">
    <source>
        <dbReference type="ARBA" id="ARBA00012055"/>
    </source>
</evidence>
<dbReference type="EMBL" id="JASJQH010006502">
    <property type="protein sequence ID" value="KAK9731961.1"/>
    <property type="molecule type" value="Genomic_DNA"/>
</dbReference>
<evidence type="ECO:0000256" key="11">
    <source>
        <dbReference type="ARBA" id="ARBA00022842"/>
    </source>
</evidence>
<evidence type="ECO:0000256" key="13">
    <source>
        <dbReference type="ARBA" id="ARBA00048070"/>
    </source>
</evidence>
<keyword evidence="5" id="KW-0963">Cytoplasm</keyword>
<keyword evidence="16" id="KW-1185">Reference proteome</keyword>